<comment type="caution">
    <text evidence="3">The sequence shown here is derived from an EMBL/GenBank/DDBJ whole genome shotgun (WGS) entry which is preliminary data.</text>
</comment>
<dbReference type="SUPFAM" id="SSF52047">
    <property type="entry name" value="RNI-like"/>
    <property type="match status" value="1"/>
</dbReference>
<sequence>MMTTIHDIIKQFEDAVSSSSCPQVDYIKQVLLKEKQLDSIEPKSSMHLALPGNVHLKENKQKVTDADVEVVVSLLKGNTYITSLDLRYNRITDSGAKLLAQAIKESSSLVHLNLNGNDIEEEGARALASALQDNESVRELRLKSNKIGNAGGMAFAQMLQLNTGLQRLDLSDTDLKTEAVIAFSTVLRNNRTLKFLEINRPLLFTHQEEPTVHFAKMLKVNTTLQGLSMMKFDMRDFGAGQLAENLLENMSLTHLDLSCNRITRDGMELLARVLRNNTSITHLDLSNNRLECPGAKFLATALAYSNTNLTCVSVRYNNIKGKGLCRLADAMKQNTTLNNMYIWGNVLEETACIAFKQLLDAGRFQETDLDVKPYIVDEVTYLCELNTAPHRYDYWKPVYGDDIPDQLVYILTKIACIIYILCITLYYTCDLTQFHAWPRSAYKIIYSYKNVSLFQRINDRMCFLTIMEFTIWFATDTRILQNYLKHLVQYTHHYAITNQLTILSLQAQCGTLN</sequence>
<dbReference type="PANTHER" id="PTHR24111">
    <property type="entry name" value="LEUCINE-RICH REPEAT-CONTAINING PROTEIN 34"/>
    <property type="match status" value="1"/>
</dbReference>
<evidence type="ECO:0000256" key="2">
    <source>
        <dbReference type="SAM" id="Phobius"/>
    </source>
</evidence>
<evidence type="ECO:0000256" key="1">
    <source>
        <dbReference type="ARBA" id="ARBA00022737"/>
    </source>
</evidence>
<accession>A0A7J7KHT5</accession>
<keyword evidence="2" id="KW-1133">Transmembrane helix</keyword>
<keyword evidence="2" id="KW-0812">Transmembrane</keyword>
<dbReference type="InterPro" id="IPR001611">
    <property type="entry name" value="Leu-rich_rpt"/>
</dbReference>
<gene>
    <name evidence="3" type="ORF">EB796_003897</name>
</gene>
<protein>
    <submittedName>
        <fullName evidence="3">LRRC34</fullName>
    </submittedName>
</protein>
<dbReference type="Pfam" id="PF13516">
    <property type="entry name" value="LRR_6"/>
    <property type="match status" value="6"/>
</dbReference>
<evidence type="ECO:0000313" key="3">
    <source>
        <dbReference type="EMBL" id="KAF6037797.1"/>
    </source>
</evidence>
<evidence type="ECO:0000313" key="4">
    <source>
        <dbReference type="Proteomes" id="UP000593567"/>
    </source>
</evidence>
<dbReference type="EMBL" id="VXIV02000516">
    <property type="protein sequence ID" value="KAF6037797.1"/>
    <property type="molecule type" value="Genomic_DNA"/>
</dbReference>
<proteinExistence type="predicted"/>
<keyword evidence="4" id="KW-1185">Reference proteome</keyword>
<dbReference type="AlphaFoldDB" id="A0A7J7KHT5"/>
<feature type="transmembrane region" description="Helical" evidence="2">
    <location>
        <begin position="407"/>
        <end position="429"/>
    </location>
</feature>
<dbReference type="PANTHER" id="PTHR24111:SF0">
    <property type="entry name" value="LEUCINE-RICH REPEAT-CONTAINING PROTEIN"/>
    <property type="match status" value="1"/>
</dbReference>
<dbReference type="InterPro" id="IPR032675">
    <property type="entry name" value="LRR_dom_sf"/>
</dbReference>
<dbReference type="Gene3D" id="3.80.10.10">
    <property type="entry name" value="Ribonuclease Inhibitor"/>
    <property type="match status" value="2"/>
</dbReference>
<reference evidence="3" key="1">
    <citation type="submission" date="2020-06" db="EMBL/GenBank/DDBJ databases">
        <title>Draft genome of Bugula neritina, a colonial animal packing powerful symbionts and potential medicines.</title>
        <authorList>
            <person name="Rayko M."/>
        </authorList>
    </citation>
    <scope>NUCLEOTIDE SEQUENCE [LARGE SCALE GENOMIC DNA]</scope>
    <source>
        <strain evidence="3">Kwan_BN1</strain>
    </source>
</reference>
<keyword evidence="2" id="KW-0472">Membrane</keyword>
<dbReference type="OrthoDB" id="272549at2759"/>
<dbReference type="InterPro" id="IPR052201">
    <property type="entry name" value="LRR-containing_regulator"/>
</dbReference>
<organism evidence="3 4">
    <name type="scientific">Bugula neritina</name>
    <name type="common">Brown bryozoan</name>
    <name type="synonym">Sertularia neritina</name>
    <dbReference type="NCBI Taxonomy" id="10212"/>
    <lineage>
        <taxon>Eukaryota</taxon>
        <taxon>Metazoa</taxon>
        <taxon>Spiralia</taxon>
        <taxon>Lophotrochozoa</taxon>
        <taxon>Bryozoa</taxon>
        <taxon>Gymnolaemata</taxon>
        <taxon>Cheilostomatida</taxon>
        <taxon>Flustrina</taxon>
        <taxon>Buguloidea</taxon>
        <taxon>Bugulidae</taxon>
        <taxon>Bugula</taxon>
    </lineage>
</organism>
<dbReference type="Proteomes" id="UP000593567">
    <property type="component" value="Unassembled WGS sequence"/>
</dbReference>
<dbReference type="SMART" id="SM00368">
    <property type="entry name" value="LRR_RI"/>
    <property type="match status" value="8"/>
</dbReference>
<name>A0A7J7KHT5_BUGNE</name>
<keyword evidence="1" id="KW-0677">Repeat</keyword>